<dbReference type="EMBL" id="BDDD01000215">
    <property type="protein sequence ID" value="GAV61628.1"/>
    <property type="molecule type" value="Genomic_DNA"/>
</dbReference>
<dbReference type="STRING" id="3775.A0A1Q3B0Y1"/>
<accession>A0A1Q3B0Y1</accession>
<dbReference type="FunCoup" id="A0A1Q3B0Y1">
    <property type="interactions" value="244"/>
</dbReference>
<dbReference type="PANTHER" id="PTHR34464">
    <property type="entry name" value="OS09G0376300 PROTEIN"/>
    <property type="match status" value="1"/>
</dbReference>
<sequence length="208" mass="22833">MAFSFTRFSWWPLKSGGAKEREPVSNGSSLNSSTEWGLGLNSPSDTVKCTTRIASFPKKVKKKWQSREQRRIDREHDVVLVPSDGVGLSGSDSDDSDWSIGWLEPHGPDFNSDKDDKSDDSFAVLVPCYRPGCKEVVGGSNHQILSAIKKLPNESSSVSSKLSTKKKCQVPQNVDVASFFSCPSSNILSTKVKAPRVSVLHYVVEVIL</sequence>
<feature type="compositionally biased region" description="Polar residues" evidence="1">
    <location>
        <begin position="25"/>
        <end position="43"/>
    </location>
</feature>
<evidence type="ECO:0000313" key="2">
    <source>
        <dbReference type="EMBL" id="GAV61628.1"/>
    </source>
</evidence>
<feature type="region of interest" description="Disordered" evidence="1">
    <location>
        <begin position="15"/>
        <end position="43"/>
    </location>
</feature>
<evidence type="ECO:0000313" key="3">
    <source>
        <dbReference type="Proteomes" id="UP000187406"/>
    </source>
</evidence>
<name>A0A1Q3B0Y1_CEPFO</name>
<dbReference type="AlphaFoldDB" id="A0A1Q3B0Y1"/>
<proteinExistence type="predicted"/>
<dbReference type="Proteomes" id="UP000187406">
    <property type="component" value="Unassembled WGS sequence"/>
</dbReference>
<organism evidence="2 3">
    <name type="scientific">Cephalotus follicularis</name>
    <name type="common">Albany pitcher plant</name>
    <dbReference type="NCBI Taxonomy" id="3775"/>
    <lineage>
        <taxon>Eukaryota</taxon>
        <taxon>Viridiplantae</taxon>
        <taxon>Streptophyta</taxon>
        <taxon>Embryophyta</taxon>
        <taxon>Tracheophyta</taxon>
        <taxon>Spermatophyta</taxon>
        <taxon>Magnoliopsida</taxon>
        <taxon>eudicotyledons</taxon>
        <taxon>Gunneridae</taxon>
        <taxon>Pentapetalae</taxon>
        <taxon>rosids</taxon>
        <taxon>fabids</taxon>
        <taxon>Oxalidales</taxon>
        <taxon>Cephalotaceae</taxon>
        <taxon>Cephalotus</taxon>
    </lineage>
</organism>
<evidence type="ECO:0000256" key="1">
    <source>
        <dbReference type="SAM" id="MobiDB-lite"/>
    </source>
</evidence>
<dbReference type="OrthoDB" id="686813at2759"/>
<protein>
    <submittedName>
        <fullName evidence="2">Uncharacterized protein</fullName>
    </submittedName>
</protein>
<keyword evidence="3" id="KW-1185">Reference proteome</keyword>
<reference evidence="3" key="1">
    <citation type="submission" date="2016-04" db="EMBL/GenBank/DDBJ databases">
        <title>Cephalotus genome sequencing.</title>
        <authorList>
            <person name="Fukushima K."/>
            <person name="Hasebe M."/>
            <person name="Fang X."/>
        </authorList>
    </citation>
    <scope>NUCLEOTIDE SEQUENCE [LARGE SCALE GENOMIC DNA]</scope>
    <source>
        <strain evidence="3">cv. St1</strain>
    </source>
</reference>
<dbReference type="InParanoid" id="A0A1Q3B0Y1"/>
<comment type="caution">
    <text evidence="2">The sequence shown here is derived from an EMBL/GenBank/DDBJ whole genome shotgun (WGS) entry which is preliminary data.</text>
</comment>
<gene>
    <name evidence="2" type="ORF">CFOL_v3_05155</name>
</gene>
<dbReference type="PANTHER" id="PTHR34464:SF3">
    <property type="entry name" value="OS09G0376300 PROTEIN"/>
    <property type="match status" value="1"/>
</dbReference>